<name>A0A7W8DNR2_9BACT</name>
<comment type="caution">
    <text evidence="2">The sequence shown here is derived from an EMBL/GenBank/DDBJ whole genome shotgun (WGS) entry which is preliminary data.</text>
</comment>
<dbReference type="InterPro" id="IPR025557">
    <property type="entry name" value="DUF4282"/>
</dbReference>
<sequence length="109" mass="12082">MTTPPPEKLSSGATSLWSEVRAILDLVLDFSFQKFVTPRLIRVLYALSLIAATFAALGWMFSGFGVGLFYGLFTLVTGPVAFVIYVLTARVFMEIILAIFQIAEKVRKD</sequence>
<keyword evidence="1" id="KW-0812">Transmembrane</keyword>
<reference evidence="2 3" key="1">
    <citation type="submission" date="2020-08" db="EMBL/GenBank/DDBJ databases">
        <title>Genomic Encyclopedia of Type Strains, Phase IV (KMG-IV): sequencing the most valuable type-strain genomes for metagenomic binning, comparative biology and taxonomic classification.</title>
        <authorList>
            <person name="Goeker M."/>
        </authorList>
    </citation>
    <scope>NUCLEOTIDE SEQUENCE [LARGE SCALE GENOMIC DNA]</scope>
    <source>
        <strain evidence="2 3">DSM 12251</strain>
    </source>
</reference>
<keyword evidence="1" id="KW-1133">Transmembrane helix</keyword>
<dbReference type="Proteomes" id="UP000534294">
    <property type="component" value="Unassembled WGS sequence"/>
</dbReference>
<dbReference type="RefSeq" id="WP_184204705.1">
    <property type="nucleotide sequence ID" value="NZ_JACHIF010000001.1"/>
</dbReference>
<dbReference type="EMBL" id="JACHIF010000001">
    <property type="protein sequence ID" value="MBB5036186.1"/>
    <property type="molecule type" value="Genomic_DNA"/>
</dbReference>
<accession>A0A7W8DNR2</accession>
<dbReference type="Pfam" id="PF14110">
    <property type="entry name" value="DUF4282"/>
    <property type="match status" value="1"/>
</dbReference>
<evidence type="ECO:0000313" key="3">
    <source>
        <dbReference type="Proteomes" id="UP000534294"/>
    </source>
</evidence>
<keyword evidence="1" id="KW-0472">Membrane</keyword>
<dbReference type="AlphaFoldDB" id="A0A7W8DNR2"/>
<organism evidence="2 3">
    <name type="scientific">Prosthecobacter dejongeii</name>
    <dbReference type="NCBI Taxonomy" id="48465"/>
    <lineage>
        <taxon>Bacteria</taxon>
        <taxon>Pseudomonadati</taxon>
        <taxon>Verrucomicrobiota</taxon>
        <taxon>Verrucomicrobiia</taxon>
        <taxon>Verrucomicrobiales</taxon>
        <taxon>Verrucomicrobiaceae</taxon>
        <taxon>Prosthecobacter</taxon>
    </lineage>
</organism>
<gene>
    <name evidence="2" type="ORF">HNQ64_000420</name>
</gene>
<evidence type="ECO:0000256" key="1">
    <source>
        <dbReference type="SAM" id="Phobius"/>
    </source>
</evidence>
<protein>
    <submittedName>
        <fullName evidence="2">Putative membrane protein</fullName>
    </submittedName>
</protein>
<evidence type="ECO:0000313" key="2">
    <source>
        <dbReference type="EMBL" id="MBB5036186.1"/>
    </source>
</evidence>
<feature type="transmembrane region" description="Helical" evidence="1">
    <location>
        <begin position="43"/>
        <end position="70"/>
    </location>
</feature>
<proteinExistence type="predicted"/>
<keyword evidence="3" id="KW-1185">Reference proteome</keyword>